<reference evidence="3" key="1">
    <citation type="submission" date="2016-10" db="EMBL/GenBank/DDBJ databases">
        <authorList>
            <person name="Varghese N."/>
            <person name="Submissions S."/>
        </authorList>
    </citation>
    <scope>NUCLEOTIDE SEQUENCE [LARGE SCALE GENOMIC DNA]</scope>
    <source>
        <strain evidence="3">DSM 21772</strain>
    </source>
</reference>
<dbReference type="Pfam" id="PF18096">
    <property type="entry name" value="Thump_like"/>
    <property type="match status" value="1"/>
</dbReference>
<gene>
    <name evidence="2" type="ORF">SAMN04489834_1024</name>
</gene>
<dbReference type="RefSeq" id="WP_083363082.1">
    <property type="nucleotide sequence ID" value="NZ_LT629742.1"/>
</dbReference>
<proteinExistence type="predicted"/>
<evidence type="ECO:0000313" key="2">
    <source>
        <dbReference type="EMBL" id="SDS19179.1"/>
    </source>
</evidence>
<dbReference type="InterPro" id="IPR041497">
    <property type="entry name" value="Thump-like"/>
</dbReference>
<evidence type="ECO:0000259" key="1">
    <source>
        <dbReference type="Pfam" id="PF18096"/>
    </source>
</evidence>
<keyword evidence="3" id="KW-1185">Reference proteome</keyword>
<dbReference type="CDD" id="cd02440">
    <property type="entry name" value="AdoMet_MTases"/>
    <property type="match status" value="1"/>
</dbReference>
<evidence type="ECO:0000313" key="3">
    <source>
        <dbReference type="Proteomes" id="UP000181956"/>
    </source>
</evidence>
<sequence>MERSELVALLSPEGLRLLDSLPEWDSSTDVVRTVAALRKEGHPPELVAAVLSQARLRAKAAGKFGEFANTMLFTEAGLEQATRLRVAALHAGRFAAAGVQHVADLGCGIGGDALAMAALELRVTAADADEVTATLASFNLAPFPRATVLHARAEEIDLDGLADGPADGVYLDPARRSSGHSNTSRLTRPEDYTPSLDFAFGLGDRLPTGVKLGPGFDRELIPAGAEAQWVSVDGALVEMGLWFGALARPGVRRSALLLGKAGSHELSAAADSADAEAGALGAYIYEPDGAVIRARLIGDLARSLDARMLSEGIAYLTADAAHETPFATCFRVLEQLPNDEKKLKAALAARGIGTLEIKKRGIDIDPATLRTRLKLTGSASATIVLTRAAGKHVTLLVERV</sequence>
<dbReference type="Proteomes" id="UP000181956">
    <property type="component" value="Chromosome I"/>
</dbReference>
<dbReference type="Gene3D" id="3.40.50.150">
    <property type="entry name" value="Vaccinia Virus protein VP39"/>
    <property type="match status" value="1"/>
</dbReference>
<protein>
    <recommendedName>
        <fullName evidence="1">THUMP-like domain-containing protein</fullName>
    </recommendedName>
</protein>
<feature type="domain" description="THUMP-like" evidence="1">
    <location>
        <begin position="327"/>
        <end position="399"/>
    </location>
</feature>
<organism evidence="2 3">
    <name type="scientific">Microterricola viridarii</name>
    <dbReference type="NCBI Taxonomy" id="412690"/>
    <lineage>
        <taxon>Bacteria</taxon>
        <taxon>Bacillati</taxon>
        <taxon>Actinomycetota</taxon>
        <taxon>Actinomycetes</taxon>
        <taxon>Micrococcales</taxon>
        <taxon>Microbacteriaceae</taxon>
        <taxon>Microterricola</taxon>
    </lineage>
</organism>
<dbReference type="InterPro" id="IPR029063">
    <property type="entry name" value="SAM-dependent_MTases_sf"/>
</dbReference>
<dbReference type="SUPFAM" id="SSF53335">
    <property type="entry name" value="S-adenosyl-L-methionine-dependent methyltransferases"/>
    <property type="match status" value="1"/>
</dbReference>
<dbReference type="OrthoDB" id="9810570at2"/>
<name>A0A1H1Q8D8_9MICO</name>
<dbReference type="AlphaFoldDB" id="A0A1H1Q8D8"/>
<dbReference type="STRING" id="412690.SAMN04489834_1024"/>
<accession>A0A1H1Q8D8</accession>
<dbReference type="EMBL" id="LT629742">
    <property type="protein sequence ID" value="SDS19179.1"/>
    <property type="molecule type" value="Genomic_DNA"/>
</dbReference>